<keyword evidence="15" id="KW-1185">Reference proteome</keyword>
<name>A0AA38C6K9_TAXCH</name>
<dbReference type="GO" id="GO:0016705">
    <property type="term" value="F:oxidoreductase activity, acting on paired donors, with incorporation or reduction of molecular oxygen"/>
    <property type="evidence" value="ECO:0007669"/>
    <property type="project" value="InterPro"/>
</dbReference>
<keyword evidence="6 12" id="KW-0479">Metal-binding</keyword>
<keyword evidence="11" id="KW-0472">Membrane</keyword>
<keyword evidence="10" id="KW-0876">Taxol biosynthesis</keyword>
<feature type="binding site" description="axial binding residue" evidence="12">
    <location>
        <position position="429"/>
    </location>
    <ligand>
        <name>heme</name>
        <dbReference type="ChEBI" id="CHEBI:30413"/>
    </ligand>
    <ligandPart>
        <name>Fe</name>
        <dbReference type="ChEBI" id="CHEBI:18248"/>
    </ligandPart>
</feature>
<evidence type="ECO:0000313" key="15">
    <source>
        <dbReference type="Proteomes" id="UP000824469"/>
    </source>
</evidence>
<keyword evidence="8 13" id="KW-0560">Oxidoreductase</keyword>
<evidence type="ECO:0000256" key="2">
    <source>
        <dbReference type="ARBA" id="ARBA00004370"/>
    </source>
</evidence>
<comment type="cofactor">
    <cofactor evidence="1 12">
        <name>heme</name>
        <dbReference type="ChEBI" id="CHEBI:30413"/>
    </cofactor>
</comment>
<comment type="subcellular location">
    <subcellularLocation>
        <location evidence="2">Membrane</location>
    </subcellularLocation>
</comment>
<keyword evidence="9 12" id="KW-0408">Iron</keyword>
<protein>
    <recommendedName>
        <fullName evidence="16">Cytochrome P450</fullName>
    </recommendedName>
</protein>
<dbReference type="Proteomes" id="UP000824469">
    <property type="component" value="Unassembled WGS sequence"/>
</dbReference>
<dbReference type="CDD" id="cd20618">
    <property type="entry name" value="CYP71_clan"/>
    <property type="match status" value="1"/>
</dbReference>
<evidence type="ECO:0000256" key="8">
    <source>
        <dbReference type="ARBA" id="ARBA00023002"/>
    </source>
</evidence>
<evidence type="ECO:0000256" key="11">
    <source>
        <dbReference type="ARBA" id="ARBA00023136"/>
    </source>
</evidence>
<evidence type="ECO:0000256" key="3">
    <source>
        <dbReference type="ARBA" id="ARBA00005122"/>
    </source>
</evidence>
<evidence type="ECO:0000256" key="6">
    <source>
        <dbReference type="ARBA" id="ARBA00022723"/>
    </source>
</evidence>
<dbReference type="PRINTS" id="PR00463">
    <property type="entry name" value="EP450I"/>
</dbReference>
<dbReference type="GO" id="GO:0016020">
    <property type="term" value="C:membrane"/>
    <property type="evidence" value="ECO:0007669"/>
    <property type="project" value="UniProtKB-SubCell"/>
</dbReference>
<feature type="non-terminal residue" evidence="14">
    <location>
        <position position="1"/>
    </location>
</feature>
<evidence type="ECO:0008006" key="16">
    <source>
        <dbReference type="Google" id="ProtNLM"/>
    </source>
</evidence>
<comment type="caution">
    <text evidence="14">The sequence shown here is derived from an EMBL/GenBank/DDBJ whole genome shotgun (WGS) entry which is preliminary data.</text>
</comment>
<dbReference type="OMA" id="RECNGES"/>
<evidence type="ECO:0000256" key="5">
    <source>
        <dbReference type="ARBA" id="ARBA00022692"/>
    </source>
</evidence>
<evidence type="ECO:0000256" key="13">
    <source>
        <dbReference type="RuleBase" id="RU000461"/>
    </source>
</evidence>
<proteinExistence type="inferred from homology"/>
<keyword evidence="7" id="KW-1133">Transmembrane helix</keyword>
<sequence length="489" mass="54956">KAQVGREKVKAPQPPSWPVIGNLHLLTKKVPIHRILSSLSESYGPIMHLQLGFRPALVIASSHLAKECFTTNDKAFASRPRLSAGKHIGYDHKVFTLAPYGSYWRNLRKMCTIQILSATRIDSFRHIRVEEVSALIRSLFDSCQREDTPINMKARLSDLTFSIILRMVANKKLSGPVYSEEYEEADHFKQMIKQSVFLVGAFEVGDFLPFLKWLDLQGLIAAMKKLQQKRDVFMQKLVIDHREKRGTVDANAQDLIDVLISATDNHEIQSDSNDDVVKATALIMLNAGTDTSSVTIEWALAALMQHPHILSKAQQEPGHALLDVSRLIEEADMHELKYLQAIVKETLRLYPAAPLLVPHEAIEDCTVGGYHVSAGTRLIVNAWAIHRDPAVWERPTVFDPERFLKSGKEVDVKGRDFELIPFGSGRRMCPGMSLALSVVTYTLGRLLQSFEWSVPEGVIIDMTEGLGLTMPKAVPLETIIKPRLPFHLY</sequence>
<evidence type="ECO:0000256" key="12">
    <source>
        <dbReference type="PIRSR" id="PIRSR602401-1"/>
    </source>
</evidence>
<keyword evidence="5" id="KW-0812">Transmembrane</keyword>
<dbReference type="AlphaFoldDB" id="A0AA38C6K9"/>
<dbReference type="InterPro" id="IPR002401">
    <property type="entry name" value="Cyt_P450_E_grp-I"/>
</dbReference>
<dbReference type="InterPro" id="IPR017972">
    <property type="entry name" value="Cyt_P450_CS"/>
</dbReference>
<evidence type="ECO:0000256" key="4">
    <source>
        <dbReference type="ARBA" id="ARBA00022617"/>
    </source>
</evidence>
<keyword evidence="13" id="KW-0503">Monooxygenase</keyword>
<organism evidence="14 15">
    <name type="scientific">Taxus chinensis</name>
    <name type="common">Chinese yew</name>
    <name type="synonym">Taxus wallichiana var. chinensis</name>
    <dbReference type="NCBI Taxonomy" id="29808"/>
    <lineage>
        <taxon>Eukaryota</taxon>
        <taxon>Viridiplantae</taxon>
        <taxon>Streptophyta</taxon>
        <taxon>Embryophyta</taxon>
        <taxon>Tracheophyta</taxon>
        <taxon>Spermatophyta</taxon>
        <taxon>Pinopsida</taxon>
        <taxon>Pinidae</taxon>
        <taxon>Conifers II</taxon>
        <taxon>Cupressales</taxon>
        <taxon>Taxaceae</taxon>
        <taxon>Taxus</taxon>
    </lineage>
</organism>
<evidence type="ECO:0000256" key="9">
    <source>
        <dbReference type="ARBA" id="ARBA00023004"/>
    </source>
</evidence>
<dbReference type="PANTHER" id="PTHR47947:SF26">
    <property type="entry name" value="CYTOCHROME P450"/>
    <property type="match status" value="1"/>
</dbReference>
<evidence type="ECO:0000256" key="7">
    <source>
        <dbReference type="ARBA" id="ARBA00022989"/>
    </source>
</evidence>
<dbReference type="Pfam" id="PF00067">
    <property type="entry name" value="p450"/>
    <property type="match status" value="1"/>
</dbReference>
<dbReference type="PANTHER" id="PTHR47947">
    <property type="entry name" value="CYTOCHROME P450 82C3-RELATED"/>
    <property type="match status" value="1"/>
</dbReference>
<evidence type="ECO:0000256" key="10">
    <source>
        <dbReference type="ARBA" id="ARBA00023059"/>
    </source>
</evidence>
<keyword evidence="4 12" id="KW-0349">Heme</keyword>
<dbReference type="PRINTS" id="PR00385">
    <property type="entry name" value="P450"/>
</dbReference>
<dbReference type="FunFam" id="1.10.630.10:FF:000026">
    <property type="entry name" value="Cytochrome P450 82C4"/>
    <property type="match status" value="1"/>
</dbReference>
<evidence type="ECO:0000313" key="14">
    <source>
        <dbReference type="EMBL" id="KAH9291364.1"/>
    </source>
</evidence>
<dbReference type="InterPro" id="IPR001128">
    <property type="entry name" value="Cyt_P450"/>
</dbReference>
<dbReference type="GO" id="GO:0042617">
    <property type="term" value="P:paclitaxel biosynthetic process"/>
    <property type="evidence" value="ECO:0007669"/>
    <property type="project" value="UniProtKB-KW"/>
</dbReference>
<gene>
    <name evidence="14" type="ORF">KI387_043446</name>
</gene>
<accession>A0AA38C6K9</accession>
<dbReference type="InterPro" id="IPR036396">
    <property type="entry name" value="Cyt_P450_sf"/>
</dbReference>
<reference evidence="14 15" key="1">
    <citation type="journal article" date="2021" name="Nat. Plants">
        <title>The Taxus genome provides insights into paclitaxel biosynthesis.</title>
        <authorList>
            <person name="Xiong X."/>
            <person name="Gou J."/>
            <person name="Liao Q."/>
            <person name="Li Y."/>
            <person name="Zhou Q."/>
            <person name="Bi G."/>
            <person name="Li C."/>
            <person name="Du R."/>
            <person name="Wang X."/>
            <person name="Sun T."/>
            <person name="Guo L."/>
            <person name="Liang H."/>
            <person name="Lu P."/>
            <person name="Wu Y."/>
            <person name="Zhang Z."/>
            <person name="Ro D.K."/>
            <person name="Shang Y."/>
            <person name="Huang S."/>
            <person name="Yan J."/>
        </authorList>
    </citation>
    <scope>NUCLEOTIDE SEQUENCE [LARGE SCALE GENOMIC DNA]</scope>
    <source>
        <strain evidence="14">Ta-2019</strain>
    </source>
</reference>
<comment type="pathway">
    <text evidence="3">Alkaloid biosynthesis; taxol biosynthesis.</text>
</comment>
<dbReference type="EMBL" id="JAHRHJ020003662">
    <property type="protein sequence ID" value="KAH9291364.1"/>
    <property type="molecule type" value="Genomic_DNA"/>
</dbReference>
<dbReference type="PROSITE" id="PS00086">
    <property type="entry name" value="CYTOCHROME_P450"/>
    <property type="match status" value="1"/>
</dbReference>
<dbReference type="GO" id="GO:0005506">
    <property type="term" value="F:iron ion binding"/>
    <property type="evidence" value="ECO:0007669"/>
    <property type="project" value="InterPro"/>
</dbReference>
<comment type="similarity">
    <text evidence="13">Belongs to the cytochrome P450 family.</text>
</comment>
<evidence type="ECO:0000256" key="1">
    <source>
        <dbReference type="ARBA" id="ARBA00001971"/>
    </source>
</evidence>
<dbReference type="InterPro" id="IPR050651">
    <property type="entry name" value="Plant_Cytochrome_P450_Monoox"/>
</dbReference>
<dbReference type="Gene3D" id="1.10.630.10">
    <property type="entry name" value="Cytochrome P450"/>
    <property type="match status" value="1"/>
</dbReference>
<dbReference type="GO" id="GO:0004497">
    <property type="term" value="F:monooxygenase activity"/>
    <property type="evidence" value="ECO:0007669"/>
    <property type="project" value="UniProtKB-KW"/>
</dbReference>
<dbReference type="GO" id="GO:0020037">
    <property type="term" value="F:heme binding"/>
    <property type="evidence" value="ECO:0007669"/>
    <property type="project" value="InterPro"/>
</dbReference>
<dbReference type="SUPFAM" id="SSF48264">
    <property type="entry name" value="Cytochrome P450"/>
    <property type="match status" value="1"/>
</dbReference>